<feature type="transmembrane region" description="Helical" evidence="1">
    <location>
        <begin position="169"/>
        <end position="188"/>
    </location>
</feature>
<name>A0A8J2MAR2_9BILA</name>
<keyword evidence="1" id="KW-0472">Membrane</keyword>
<evidence type="ECO:0000256" key="1">
    <source>
        <dbReference type="SAM" id="Phobius"/>
    </source>
</evidence>
<proteinExistence type="predicted"/>
<evidence type="ECO:0000313" key="3">
    <source>
        <dbReference type="EMBL" id="CAG9538999.1"/>
    </source>
</evidence>
<dbReference type="CDD" id="cd06257">
    <property type="entry name" value="DnaJ"/>
    <property type="match status" value="1"/>
</dbReference>
<keyword evidence="4" id="KW-1185">Reference proteome</keyword>
<dbReference type="PANTHER" id="PTHR44825">
    <property type="match status" value="1"/>
</dbReference>
<feature type="domain" description="J" evidence="2">
    <location>
        <begin position="36"/>
        <end position="100"/>
    </location>
</feature>
<dbReference type="Gene3D" id="1.10.287.110">
    <property type="entry name" value="DnaJ domain"/>
    <property type="match status" value="1"/>
</dbReference>
<dbReference type="InterPro" id="IPR001623">
    <property type="entry name" value="DnaJ_domain"/>
</dbReference>
<dbReference type="PRINTS" id="PR00625">
    <property type="entry name" value="JDOMAIN"/>
</dbReference>
<keyword evidence="1" id="KW-1133">Transmembrane helix</keyword>
<accession>A0A8J2MAR2</accession>
<comment type="caution">
    <text evidence="3">The sequence shown here is derived from an EMBL/GenBank/DDBJ whole genome shotgun (WGS) entry which is preliminary data.</text>
</comment>
<dbReference type="AlphaFoldDB" id="A0A8J2MAR2"/>
<keyword evidence="1" id="KW-0812">Transmembrane</keyword>
<dbReference type="Pfam" id="PF00226">
    <property type="entry name" value="DnaJ"/>
    <property type="match status" value="1"/>
</dbReference>
<dbReference type="PANTHER" id="PTHR44825:SF1">
    <property type="entry name" value="DNAJ HOMOLOG SUBFAMILY C MEMBER 4"/>
    <property type="match status" value="1"/>
</dbReference>
<dbReference type="OrthoDB" id="376357at2759"/>
<organism evidence="3 4">
    <name type="scientific">Cercopithifilaria johnstoni</name>
    <dbReference type="NCBI Taxonomy" id="2874296"/>
    <lineage>
        <taxon>Eukaryota</taxon>
        <taxon>Metazoa</taxon>
        <taxon>Ecdysozoa</taxon>
        <taxon>Nematoda</taxon>
        <taxon>Chromadorea</taxon>
        <taxon>Rhabditida</taxon>
        <taxon>Spirurina</taxon>
        <taxon>Spiruromorpha</taxon>
        <taxon>Filarioidea</taxon>
        <taxon>Onchocercidae</taxon>
        <taxon>Cercopithifilaria</taxon>
    </lineage>
</organism>
<evidence type="ECO:0000259" key="2">
    <source>
        <dbReference type="PROSITE" id="PS50076"/>
    </source>
</evidence>
<evidence type="ECO:0000313" key="4">
    <source>
        <dbReference type="Proteomes" id="UP000746747"/>
    </source>
</evidence>
<gene>
    <name evidence="3" type="ORF">CJOHNSTONI_LOCUS8644</name>
</gene>
<dbReference type="InterPro" id="IPR036869">
    <property type="entry name" value="J_dom_sf"/>
</dbReference>
<sequence length="219" mass="26835">MCIPRFDGLIMPSVRRPLYYSSYLLLCTHQNISGKNYYNILGVKRDASIAEIKSAFYKLSKEYHPDALRKSKDPMIYLEIKNAYEVLKDKKKRQDYDLELANTFNPHRTYRKYNEATGQSYKKCNSSDLSFYFYARTPQYDNDKWYEWYQKRRMDQMETHWIRKNTENYWTKTILAFFVISFIFSMIMRIRTNQLRRKEWIEYMIRKSDAHKKEKKKVE</sequence>
<dbReference type="Proteomes" id="UP000746747">
    <property type="component" value="Unassembled WGS sequence"/>
</dbReference>
<dbReference type="InterPro" id="IPR052763">
    <property type="entry name" value="DnaJ_C4"/>
</dbReference>
<dbReference type="EMBL" id="CAKAEH010001736">
    <property type="protein sequence ID" value="CAG9538999.1"/>
    <property type="molecule type" value="Genomic_DNA"/>
</dbReference>
<reference evidence="3" key="1">
    <citation type="submission" date="2021-09" db="EMBL/GenBank/DDBJ databases">
        <authorList>
            <consortium name="Pathogen Informatics"/>
        </authorList>
    </citation>
    <scope>NUCLEOTIDE SEQUENCE</scope>
</reference>
<dbReference type="PROSITE" id="PS50076">
    <property type="entry name" value="DNAJ_2"/>
    <property type="match status" value="1"/>
</dbReference>
<protein>
    <recommendedName>
        <fullName evidence="2">J domain-containing protein</fullName>
    </recommendedName>
</protein>
<dbReference type="SMART" id="SM00271">
    <property type="entry name" value="DnaJ"/>
    <property type="match status" value="1"/>
</dbReference>
<dbReference type="SUPFAM" id="SSF46565">
    <property type="entry name" value="Chaperone J-domain"/>
    <property type="match status" value="1"/>
</dbReference>